<dbReference type="Proteomes" id="UP000187209">
    <property type="component" value="Unassembled WGS sequence"/>
</dbReference>
<organism evidence="2 3">
    <name type="scientific">Stentor coeruleus</name>
    <dbReference type="NCBI Taxonomy" id="5963"/>
    <lineage>
        <taxon>Eukaryota</taxon>
        <taxon>Sar</taxon>
        <taxon>Alveolata</taxon>
        <taxon>Ciliophora</taxon>
        <taxon>Postciliodesmatophora</taxon>
        <taxon>Heterotrichea</taxon>
        <taxon>Heterotrichida</taxon>
        <taxon>Stentoridae</taxon>
        <taxon>Stentor</taxon>
    </lineage>
</organism>
<keyword evidence="1" id="KW-0175">Coiled coil</keyword>
<evidence type="ECO:0000313" key="2">
    <source>
        <dbReference type="EMBL" id="OMJ75634.1"/>
    </source>
</evidence>
<dbReference type="Gene3D" id="3.30.450.40">
    <property type="match status" value="1"/>
</dbReference>
<dbReference type="InterPro" id="IPR029016">
    <property type="entry name" value="GAF-like_dom_sf"/>
</dbReference>
<keyword evidence="3" id="KW-1185">Reference proteome</keyword>
<proteinExistence type="predicted"/>
<reference evidence="2 3" key="1">
    <citation type="submission" date="2016-11" db="EMBL/GenBank/DDBJ databases">
        <title>The macronuclear genome of Stentor coeruleus: a giant cell with tiny introns.</title>
        <authorList>
            <person name="Slabodnick M."/>
            <person name="Ruby J.G."/>
            <person name="Reiff S.B."/>
            <person name="Swart E.C."/>
            <person name="Gosai S."/>
            <person name="Prabakaran S."/>
            <person name="Witkowska E."/>
            <person name="Larue G.E."/>
            <person name="Fisher S."/>
            <person name="Freeman R.M."/>
            <person name="Gunawardena J."/>
            <person name="Chu W."/>
            <person name="Stover N.A."/>
            <person name="Gregory B.D."/>
            <person name="Nowacki M."/>
            <person name="Derisi J."/>
            <person name="Roy S.W."/>
            <person name="Marshall W.F."/>
            <person name="Sood P."/>
        </authorList>
    </citation>
    <scope>NUCLEOTIDE SEQUENCE [LARGE SCALE GENOMIC DNA]</scope>
    <source>
        <strain evidence="2">WM001</strain>
    </source>
</reference>
<dbReference type="AlphaFoldDB" id="A0A1R2BFY6"/>
<evidence type="ECO:0008006" key="4">
    <source>
        <dbReference type="Google" id="ProtNLM"/>
    </source>
</evidence>
<protein>
    <recommendedName>
        <fullName evidence="4">GAF domain-containing protein</fullName>
    </recommendedName>
</protein>
<name>A0A1R2BFY6_9CILI</name>
<dbReference type="SUPFAM" id="SSF55781">
    <property type="entry name" value="GAF domain-like"/>
    <property type="match status" value="1"/>
</dbReference>
<accession>A0A1R2BFY6</accession>
<sequence>MRTLRMQITELQTINKIFKDRNKTLERQIEERNEEIASLTKVNRKVMNEYGCSDNKDIEQMYEAMFKKQLTDAYKRIDMLQLEVDKVRNINNILTEENHNLKTRLLQYRKYVAQLSSQDLQPLTPTSVDIPLKLYAMFDEMKSFKTAYMLMDYTVEALKNLSGKNTIFICSKPLQRLYSSSLKEKPEKIQIGKFFIIPHSSDKSDKAKFPGIEHVHGSTLQKDYILLPVSIHKDIDFIIQCSNPTKGIFEDNDLKILELLSNFMVKIIKSINSKYIEKEHKIKLEKFVSVASKLMTSRNLNTFANFIDISLAEFLEFEHAGIVFVDKKSNEFFVFTRSNLLDKAFGLDVLRLPISIGISSEAIYENGVKIHENLKHKAHFSPEIDNVPFANEIRHCVMVKLVDFDGMPVGVLQVMNKLYGKINSTDISLIQELARFLGPMINGITEIEQALEITTQMKKSISYLKM</sequence>
<evidence type="ECO:0000313" key="3">
    <source>
        <dbReference type="Proteomes" id="UP000187209"/>
    </source>
</evidence>
<evidence type="ECO:0000256" key="1">
    <source>
        <dbReference type="SAM" id="Coils"/>
    </source>
</evidence>
<feature type="coiled-coil region" evidence="1">
    <location>
        <begin position="8"/>
        <end position="49"/>
    </location>
</feature>
<dbReference type="EMBL" id="MPUH01000679">
    <property type="protein sequence ID" value="OMJ75634.1"/>
    <property type="molecule type" value="Genomic_DNA"/>
</dbReference>
<gene>
    <name evidence="2" type="ORF">SteCoe_25192</name>
</gene>
<comment type="caution">
    <text evidence="2">The sequence shown here is derived from an EMBL/GenBank/DDBJ whole genome shotgun (WGS) entry which is preliminary data.</text>
</comment>